<evidence type="ECO:0000256" key="1">
    <source>
        <dbReference type="SAM" id="MobiDB-lite"/>
    </source>
</evidence>
<dbReference type="EMBL" id="JAULSO010000007">
    <property type="protein sequence ID" value="KAK3681366.1"/>
    <property type="molecule type" value="Genomic_DNA"/>
</dbReference>
<organism evidence="2 3">
    <name type="scientific">Podospora appendiculata</name>
    <dbReference type="NCBI Taxonomy" id="314037"/>
    <lineage>
        <taxon>Eukaryota</taxon>
        <taxon>Fungi</taxon>
        <taxon>Dikarya</taxon>
        <taxon>Ascomycota</taxon>
        <taxon>Pezizomycotina</taxon>
        <taxon>Sordariomycetes</taxon>
        <taxon>Sordariomycetidae</taxon>
        <taxon>Sordariales</taxon>
        <taxon>Podosporaceae</taxon>
        <taxon>Podospora</taxon>
    </lineage>
</organism>
<feature type="region of interest" description="Disordered" evidence="1">
    <location>
        <begin position="77"/>
        <end position="96"/>
    </location>
</feature>
<evidence type="ECO:0000313" key="2">
    <source>
        <dbReference type="EMBL" id="KAK3681366.1"/>
    </source>
</evidence>
<gene>
    <name evidence="2" type="ORF">B0T22DRAFT_473267</name>
</gene>
<sequence length="171" mass="18231">MSETSLVFCQCLCRSGLCQGPMCELPSVPGFNGAELSYKPVATSGSLCLEPHCQHQYHGILIPTSRSSLIHRSSRHTESSCGYHGNGPKIINPNSEPRTLPAPKHIVYCPAGLILGFGLIPHPFLAKDKNMAVILCQHSGRGGSFPLGRNGKRGGYEKPPAPKPTTGSGNK</sequence>
<evidence type="ECO:0000313" key="3">
    <source>
        <dbReference type="Proteomes" id="UP001270362"/>
    </source>
</evidence>
<comment type="caution">
    <text evidence="2">The sequence shown here is derived from an EMBL/GenBank/DDBJ whole genome shotgun (WGS) entry which is preliminary data.</text>
</comment>
<dbReference type="Proteomes" id="UP001270362">
    <property type="component" value="Unassembled WGS sequence"/>
</dbReference>
<accession>A0AAE0WZ89</accession>
<proteinExistence type="predicted"/>
<reference evidence="2" key="1">
    <citation type="journal article" date="2023" name="Mol. Phylogenet. Evol.">
        <title>Genome-scale phylogeny and comparative genomics of the fungal order Sordariales.</title>
        <authorList>
            <person name="Hensen N."/>
            <person name="Bonometti L."/>
            <person name="Westerberg I."/>
            <person name="Brannstrom I.O."/>
            <person name="Guillou S."/>
            <person name="Cros-Aarteil S."/>
            <person name="Calhoun S."/>
            <person name="Haridas S."/>
            <person name="Kuo A."/>
            <person name="Mondo S."/>
            <person name="Pangilinan J."/>
            <person name="Riley R."/>
            <person name="LaButti K."/>
            <person name="Andreopoulos B."/>
            <person name="Lipzen A."/>
            <person name="Chen C."/>
            <person name="Yan M."/>
            <person name="Daum C."/>
            <person name="Ng V."/>
            <person name="Clum A."/>
            <person name="Steindorff A."/>
            <person name="Ohm R.A."/>
            <person name="Martin F."/>
            <person name="Silar P."/>
            <person name="Natvig D.O."/>
            <person name="Lalanne C."/>
            <person name="Gautier V."/>
            <person name="Ament-Velasquez S.L."/>
            <person name="Kruys A."/>
            <person name="Hutchinson M.I."/>
            <person name="Powell A.J."/>
            <person name="Barry K."/>
            <person name="Miller A.N."/>
            <person name="Grigoriev I.V."/>
            <person name="Debuchy R."/>
            <person name="Gladieux P."/>
            <person name="Hiltunen Thoren M."/>
            <person name="Johannesson H."/>
        </authorList>
    </citation>
    <scope>NUCLEOTIDE SEQUENCE</scope>
    <source>
        <strain evidence="2">CBS 314.62</strain>
    </source>
</reference>
<dbReference type="AlphaFoldDB" id="A0AAE0WZ89"/>
<keyword evidence="3" id="KW-1185">Reference proteome</keyword>
<name>A0AAE0WZ89_9PEZI</name>
<reference evidence="2" key="2">
    <citation type="submission" date="2023-06" db="EMBL/GenBank/DDBJ databases">
        <authorList>
            <consortium name="Lawrence Berkeley National Laboratory"/>
            <person name="Haridas S."/>
            <person name="Hensen N."/>
            <person name="Bonometti L."/>
            <person name="Westerberg I."/>
            <person name="Brannstrom I.O."/>
            <person name="Guillou S."/>
            <person name="Cros-Aarteil S."/>
            <person name="Calhoun S."/>
            <person name="Kuo A."/>
            <person name="Mondo S."/>
            <person name="Pangilinan J."/>
            <person name="Riley R."/>
            <person name="Labutti K."/>
            <person name="Andreopoulos B."/>
            <person name="Lipzen A."/>
            <person name="Chen C."/>
            <person name="Yanf M."/>
            <person name="Daum C."/>
            <person name="Ng V."/>
            <person name="Clum A."/>
            <person name="Steindorff A."/>
            <person name="Ohm R."/>
            <person name="Martin F."/>
            <person name="Silar P."/>
            <person name="Natvig D."/>
            <person name="Lalanne C."/>
            <person name="Gautier V."/>
            <person name="Ament-Velasquez S.L."/>
            <person name="Kruys A."/>
            <person name="Hutchinson M.I."/>
            <person name="Powell A.J."/>
            <person name="Barry K."/>
            <person name="Miller A.N."/>
            <person name="Grigoriev I.V."/>
            <person name="Debuchy R."/>
            <person name="Gladieux P."/>
            <person name="Thoren M.H."/>
            <person name="Johannesson H."/>
        </authorList>
    </citation>
    <scope>NUCLEOTIDE SEQUENCE</scope>
    <source>
        <strain evidence="2">CBS 314.62</strain>
    </source>
</reference>
<feature type="region of interest" description="Disordered" evidence="1">
    <location>
        <begin position="144"/>
        <end position="171"/>
    </location>
</feature>
<protein>
    <submittedName>
        <fullName evidence="2">Uncharacterized protein</fullName>
    </submittedName>
</protein>